<accession>A0ABY4MHW5</accession>
<evidence type="ECO:0000313" key="2">
    <source>
        <dbReference type="EMBL" id="UQA95926.1"/>
    </source>
</evidence>
<dbReference type="Proteomes" id="UP000830115">
    <property type="component" value="Chromosome"/>
</dbReference>
<organism evidence="2 3">
    <name type="scientific">Streptomyces halobius</name>
    <dbReference type="NCBI Taxonomy" id="2879846"/>
    <lineage>
        <taxon>Bacteria</taxon>
        <taxon>Bacillati</taxon>
        <taxon>Actinomycetota</taxon>
        <taxon>Actinomycetes</taxon>
        <taxon>Kitasatosporales</taxon>
        <taxon>Streptomycetaceae</taxon>
        <taxon>Streptomyces</taxon>
    </lineage>
</organism>
<proteinExistence type="predicted"/>
<sequence>MPDPRDLAGSGGMANLREQVDMAQVTAKLVLLLLRRVMPATGRHRAHVPPSPPRHRHVPPPPRYRRRPEVPLCGDASELIRPYALTPEEFRERRTQYVKAGAR</sequence>
<reference evidence="2" key="1">
    <citation type="submission" date="2021-10" db="EMBL/GenBank/DDBJ databases">
        <title>Streptomyces nigrumlapis sp.nov.,an antimicrobial producing actinobacterium isolated from Black Gobi rocks.</title>
        <authorList>
            <person name="Wen Y."/>
            <person name="Zhang W."/>
            <person name="Liu X.G."/>
        </authorList>
    </citation>
    <scope>NUCLEOTIDE SEQUENCE</scope>
    <source>
        <strain evidence="2">ST13-2-2</strain>
    </source>
</reference>
<feature type="compositionally biased region" description="Basic residues" evidence="1">
    <location>
        <begin position="42"/>
        <end position="66"/>
    </location>
</feature>
<gene>
    <name evidence="2" type="ORF">K9S39_32265</name>
</gene>
<feature type="region of interest" description="Disordered" evidence="1">
    <location>
        <begin position="42"/>
        <end position="68"/>
    </location>
</feature>
<evidence type="ECO:0000313" key="3">
    <source>
        <dbReference type="Proteomes" id="UP000830115"/>
    </source>
</evidence>
<dbReference type="EMBL" id="CP086322">
    <property type="protein sequence ID" value="UQA95926.1"/>
    <property type="molecule type" value="Genomic_DNA"/>
</dbReference>
<keyword evidence="3" id="KW-1185">Reference proteome</keyword>
<dbReference type="RefSeq" id="WP_248866835.1">
    <property type="nucleotide sequence ID" value="NZ_CP086322.1"/>
</dbReference>
<evidence type="ECO:0000256" key="1">
    <source>
        <dbReference type="SAM" id="MobiDB-lite"/>
    </source>
</evidence>
<protein>
    <submittedName>
        <fullName evidence="2">Uncharacterized protein</fullName>
    </submittedName>
</protein>
<name>A0ABY4MHW5_9ACTN</name>